<dbReference type="RefSeq" id="WP_342846893.1">
    <property type="nucleotide sequence ID" value="NZ_JBBMQO010000002.1"/>
</dbReference>
<feature type="transmembrane region" description="Helical" evidence="1">
    <location>
        <begin position="122"/>
        <end position="142"/>
    </location>
</feature>
<dbReference type="Proteomes" id="UP001477870">
    <property type="component" value="Unassembled WGS sequence"/>
</dbReference>
<sequence length="302" mass="32392">MTPYQKGLLITGFGGLVLTIDIPLIRLGGGDAWSAQFTRSGLGLVIALLCWVFIRLRQGKSVSLLPGRAGMVVAAFYGLSAIAFVAAVFNTTTANLVFILTSTTIFSALLGWVLLRERPKTATLITMAIMVFAVFLIVSESIQSGNYFGDLCAVAASFGLSMAIVFARMSGKDMGFAPMIGGILPLILATGVLLSKGGVSAFHLDAAWWTIANGAIVIPIAFWCLATGPKYLSGPEVAMFYLLETVLAPIWVWIIFSETPTRNTLIGGTILIIALIGHSLWQLRSERKRRSAERDELAANIS</sequence>
<feature type="transmembrane region" description="Helical" evidence="1">
    <location>
        <begin position="7"/>
        <end position="25"/>
    </location>
</feature>
<dbReference type="InterPro" id="IPR000620">
    <property type="entry name" value="EamA_dom"/>
</dbReference>
<feature type="transmembrane region" description="Helical" evidence="1">
    <location>
        <begin position="262"/>
        <end position="281"/>
    </location>
</feature>
<evidence type="ECO:0000256" key="1">
    <source>
        <dbReference type="SAM" id="Phobius"/>
    </source>
</evidence>
<name>A0ABU9T3A8_9HYPH</name>
<dbReference type="PANTHER" id="PTHR22911">
    <property type="entry name" value="ACYL-MALONYL CONDENSING ENZYME-RELATED"/>
    <property type="match status" value="1"/>
</dbReference>
<feature type="transmembrane region" description="Helical" evidence="1">
    <location>
        <begin position="68"/>
        <end position="89"/>
    </location>
</feature>
<comment type="caution">
    <text evidence="3">The sequence shown here is derived from an EMBL/GenBank/DDBJ whole genome shotgun (WGS) entry which is preliminary data.</text>
</comment>
<feature type="transmembrane region" description="Helical" evidence="1">
    <location>
        <begin position="37"/>
        <end position="56"/>
    </location>
</feature>
<dbReference type="EMBL" id="JBBMQO010000002">
    <property type="protein sequence ID" value="MEM5500604.1"/>
    <property type="molecule type" value="Genomic_DNA"/>
</dbReference>
<organism evidence="3 4">
    <name type="scientific">Ahrensia kielensis</name>
    <dbReference type="NCBI Taxonomy" id="76980"/>
    <lineage>
        <taxon>Bacteria</taxon>
        <taxon>Pseudomonadati</taxon>
        <taxon>Pseudomonadota</taxon>
        <taxon>Alphaproteobacteria</taxon>
        <taxon>Hyphomicrobiales</taxon>
        <taxon>Ahrensiaceae</taxon>
        <taxon>Ahrensia</taxon>
    </lineage>
</organism>
<keyword evidence="1" id="KW-1133">Transmembrane helix</keyword>
<evidence type="ECO:0000313" key="4">
    <source>
        <dbReference type="Proteomes" id="UP001477870"/>
    </source>
</evidence>
<feature type="transmembrane region" description="Helical" evidence="1">
    <location>
        <begin position="95"/>
        <end position="115"/>
    </location>
</feature>
<feature type="transmembrane region" description="Helical" evidence="1">
    <location>
        <begin position="148"/>
        <end position="167"/>
    </location>
</feature>
<feature type="transmembrane region" description="Helical" evidence="1">
    <location>
        <begin position="174"/>
        <end position="194"/>
    </location>
</feature>
<protein>
    <submittedName>
        <fullName evidence="3">DMT family transporter</fullName>
    </submittedName>
</protein>
<feature type="transmembrane region" description="Helical" evidence="1">
    <location>
        <begin position="238"/>
        <end position="256"/>
    </location>
</feature>
<evidence type="ECO:0000259" key="2">
    <source>
        <dbReference type="Pfam" id="PF00892"/>
    </source>
</evidence>
<reference evidence="3 4" key="1">
    <citation type="submission" date="2024-03" db="EMBL/GenBank/DDBJ databases">
        <title>Community enrichment and isolation of bacterial strains for fucoidan degradation.</title>
        <authorList>
            <person name="Sichert A."/>
        </authorList>
    </citation>
    <scope>NUCLEOTIDE SEQUENCE [LARGE SCALE GENOMIC DNA]</scope>
    <source>
        <strain evidence="3 4">AS62</strain>
    </source>
</reference>
<accession>A0ABU9T3A8</accession>
<dbReference type="Pfam" id="PF00892">
    <property type="entry name" value="EamA"/>
    <property type="match status" value="1"/>
</dbReference>
<keyword evidence="4" id="KW-1185">Reference proteome</keyword>
<keyword evidence="1" id="KW-0472">Membrane</keyword>
<feature type="domain" description="EamA" evidence="2">
    <location>
        <begin position="148"/>
        <end position="276"/>
    </location>
</feature>
<feature type="transmembrane region" description="Helical" evidence="1">
    <location>
        <begin position="206"/>
        <end position="226"/>
    </location>
</feature>
<proteinExistence type="predicted"/>
<keyword evidence="1" id="KW-0812">Transmembrane</keyword>
<gene>
    <name evidence="3" type="ORF">WNY59_03270</name>
</gene>
<dbReference type="InterPro" id="IPR037185">
    <property type="entry name" value="EmrE-like"/>
</dbReference>
<evidence type="ECO:0000313" key="3">
    <source>
        <dbReference type="EMBL" id="MEM5500604.1"/>
    </source>
</evidence>
<dbReference type="SUPFAM" id="SSF103481">
    <property type="entry name" value="Multidrug resistance efflux transporter EmrE"/>
    <property type="match status" value="2"/>
</dbReference>